<feature type="transmembrane region" description="Helical" evidence="4">
    <location>
        <begin position="887"/>
        <end position="907"/>
    </location>
</feature>
<keyword evidence="7" id="KW-1185">Reference proteome</keyword>
<feature type="repeat" description="RCC1" evidence="3">
    <location>
        <begin position="212"/>
        <end position="265"/>
    </location>
</feature>
<keyword evidence="1" id="KW-0344">Guanine-nucleotide releasing factor</keyword>
<dbReference type="PROSITE" id="PS00626">
    <property type="entry name" value="RCC1_2"/>
    <property type="match status" value="1"/>
</dbReference>
<dbReference type="InterPro" id="IPR000210">
    <property type="entry name" value="BTB/POZ_dom"/>
</dbReference>
<protein>
    <submittedName>
        <fullName evidence="6">Transmembrane protein</fullName>
    </submittedName>
</protein>
<dbReference type="SUPFAM" id="SSF50985">
    <property type="entry name" value="RCC1/BLIP-II"/>
    <property type="match status" value="1"/>
</dbReference>
<dbReference type="PROSITE" id="PS50012">
    <property type="entry name" value="RCC1_3"/>
    <property type="match status" value="4"/>
</dbReference>
<keyword evidence="2" id="KW-0677">Repeat</keyword>
<keyword evidence="4 6" id="KW-0812">Transmembrane</keyword>
<dbReference type="PRINTS" id="PR00633">
    <property type="entry name" value="RCCNDNSATION"/>
</dbReference>
<dbReference type="CDD" id="cd14733">
    <property type="entry name" value="BACK"/>
    <property type="match status" value="1"/>
</dbReference>
<gene>
    <name evidence="6" type="ORF">PHMEG_0005667</name>
</gene>
<keyword evidence="4" id="KW-0472">Membrane</keyword>
<accession>A0A225WSN7</accession>
<dbReference type="PANTHER" id="PTHR45982">
    <property type="entry name" value="REGULATOR OF CHROMOSOME CONDENSATION"/>
    <property type="match status" value="1"/>
</dbReference>
<dbReference type="InterPro" id="IPR058923">
    <property type="entry name" value="RCC1-like_dom"/>
</dbReference>
<feature type="repeat" description="RCC1" evidence="3">
    <location>
        <begin position="266"/>
        <end position="355"/>
    </location>
</feature>
<proteinExistence type="predicted"/>
<sequence>MGLVFAYGHTLDGALGLGDEISDYVALPTLVDYFFDNLIVVLDIACGGDQLVGAHSAAVSQAGEIFTWGVGIALGRGTMRSASTPQRVELPPMETDQENFPSTMPSSTVASSVSCGSGFCVALTCAGHGFSWGKWSDGRLGLGRIPIIARTSRRHSGGSVRKQLQSFQLTPKKIQHVYTNAVNALYGGVKQDALFSKVSCGDAHCVGLTTTGGLVTWGRGNNGQQGRGDVKDTLVPTTVFIVNSEQKHWRDVAAGENWTMALSRDGQVWSWGACGGAVLGHGLQGSQKNALLAETILQRHQRLVSQRSKSSLYSGTRVPRLKWMEPQVIPCFSTPGIRICRISAGAQHAAAISATGDLYMWGAGSPECDGDASDSEELLLSGLPKLVNCGQREKRRMQNNDNIGKLCVEHVVCGGHQAIVFTSGSFLARSLSKLYRDSIEHEKLGRIALADADLVLVVSGHRLLAHKLLLAQRSPILRELILEEEQQQNMRFTVNEESELTIPITDPMELLLPRLRVDVARAIVEFIYTDSFTVEANTSSYYLVNDVLRAAQLYKLPSLIRLCRERLFSLSPSSRFEADAPSALLLEINEEYWDTSTKEDASIGNNTEDTRMLNDDMRFALSDDVWADTVLIAEGRKIPVHRCMLIARSEYFRVVLAFHRSAARSLPHDSKISVVNVEGSYAGIARVLRFIYYDQVALPSLKRVGNKCDNCTLKKDDDGEIKHDYDGDASDQLLEDLVAADKYGLERMKRLCEHAVCVTVANCLEVLAVAELVHATHLKQVAMRFVQTHLGDVTSHPEEFRRFQEEFPQLLEELYTNLRDACNDEFLLREWYTEVESSIASQRENQELLWGKKATSATFPWVPLSLTVAFGSMYLSMMNTQEYEYSAVPATNVVAIVAIGGAIMMGYL</sequence>
<dbReference type="Pfam" id="PF25390">
    <property type="entry name" value="WD40_RLD"/>
    <property type="match status" value="1"/>
</dbReference>
<dbReference type="AlphaFoldDB" id="A0A225WSN7"/>
<comment type="caution">
    <text evidence="6">The sequence shown here is derived from an EMBL/GenBank/DDBJ whole genome shotgun (WGS) entry which is preliminary data.</text>
</comment>
<dbReference type="EMBL" id="NBNE01000374">
    <property type="protein sequence ID" value="OWZ19990.1"/>
    <property type="molecule type" value="Genomic_DNA"/>
</dbReference>
<evidence type="ECO:0000259" key="5">
    <source>
        <dbReference type="PROSITE" id="PS50097"/>
    </source>
</evidence>
<evidence type="ECO:0000313" key="7">
    <source>
        <dbReference type="Proteomes" id="UP000198211"/>
    </source>
</evidence>
<dbReference type="STRING" id="4795.A0A225WSN7"/>
<evidence type="ECO:0000256" key="2">
    <source>
        <dbReference type="ARBA" id="ARBA00022737"/>
    </source>
</evidence>
<keyword evidence="4" id="KW-1133">Transmembrane helix</keyword>
<evidence type="ECO:0000256" key="4">
    <source>
        <dbReference type="SAM" id="Phobius"/>
    </source>
</evidence>
<dbReference type="InterPro" id="IPR009091">
    <property type="entry name" value="RCC1/BLIP-II"/>
</dbReference>
<evidence type="ECO:0000256" key="3">
    <source>
        <dbReference type="PROSITE-ProRule" id="PRU00235"/>
    </source>
</evidence>
<reference evidence="7" key="1">
    <citation type="submission" date="2017-03" db="EMBL/GenBank/DDBJ databases">
        <title>Phytopthora megakarya and P. palmivora, two closely related causual agents of cacao black pod achieved similar genome size and gene model numbers by different mechanisms.</title>
        <authorList>
            <person name="Ali S."/>
            <person name="Shao J."/>
            <person name="Larry D.J."/>
            <person name="Kronmiller B."/>
            <person name="Shen D."/>
            <person name="Strem M.D."/>
            <person name="Melnick R.L."/>
            <person name="Guiltinan M.J."/>
            <person name="Tyler B.M."/>
            <person name="Meinhardt L.W."/>
            <person name="Bailey B.A."/>
        </authorList>
    </citation>
    <scope>NUCLEOTIDE SEQUENCE [LARGE SCALE GENOMIC DNA]</scope>
    <source>
        <strain evidence="7">zdho120</strain>
    </source>
</reference>
<feature type="domain" description="BTB" evidence="5">
    <location>
        <begin position="627"/>
        <end position="700"/>
    </location>
</feature>
<feature type="transmembrane region" description="Helical" evidence="4">
    <location>
        <begin position="858"/>
        <end position="875"/>
    </location>
</feature>
<dbReference type="Gene3D" id="2.130.10.30">
    <property type="entry name" value="Regulator of chromosome condensation 1/beta-lactamase-inhibitor protein II"/>
    <property type="match status" value="2"/>
</dbReference>
<dbReference type="PROSITE" id="PS50097">
    <property type="entry name" value="BTB"/>
    <property type="match status" value="2"/>
</dbReference>
<name>A0A225WSN7_9STRA</name>
<evidence type="ECO:0000256" key="1">
    <source>
        <dbReference type="ARBA" id="ARBA00022658"/>
    </source>
</evidence>
<dbReference type="SUPFAM" id="SSF54695">
    <property type="entry name" value="POZ domain"/>
    <property type="match status" value="2"/>
</dbReference>
<dbReference type="InterPro" id="IPR011333">
    <property type="entry name" value="SKP1/BTB/POZ_sf"/>
</dbReference>
<evidence type="ECO:0000313" key="6">
    <source>
        <dbReference type="EMBL" id="OWZ19990.1"/>
    </source>
</evidence>
<feature type="repeat" description="RCC1" evidence="3">
    <location>
        <begin position="2"/>
        <end position="57"/>
    </location>
</feature>
<feature type="domain" description="BTB" evidence="5">
    <location>
        <begin position="452"/>
        <end position="536"/>
    </location>
</feature>
<dbReference type="CDD" id="cd18186">
    <property type="entry name" value="BTB_POZ_ZBTB_KLHL-like"/>
    <property type="match status" value="2"/>
</dbReference>
<dbReference type="InterPro" id="IPR051553">
    <property type="entry name" value="Ran_GTPase-activating"/>
</dbReference>
<dbReference type="Pfam" id="PF00651">
    <property type="entry name" value="BTB"/>
    <property type="match status" value="2"/>
</dbReference>
<feature type="repeat" description="RCC1" evidence="3">
    <location>
        <begin position="127"/>
        <end position="211"/>
    </location>
</feature>
<dbReference type="SMART" id="SM00225">
    <property type="entry name" value="BTB"/>
    <property type="match status" value="2"/>
</dbReference>
<organism evidence="6 7">
    <name type="scientific">Phytophthora megakarya</name>
    <dbReference type="NCBI Taxonomy" id="4795"/>
    <lineage>
        <taxon>Eukaryota</taxon>
        <taxon>Sar</taxon>
        <taxon>Stramenopiles</taxon>
        <taxon>Oomycota</taxon>
        <taxon>Peronosporomycetes</taxon>
        <taxon>Peronosporales</taxon>
        <taxon>Peronosporaceae</taxon>
        <taxon>Phytophthora</taxon>
    </lineage>
</organism>
<dbReference type="Proteomes" id="UP000198211">
    <property type="component" value="Unassembled WGS sequence"/>
</dbReference>
<dbReference type="Gene3D" id="3.30.710.10">
    <property type="entry name" value="Potassium Channel Kv1.1, Chain A"/>
    <property type="match status" value="2"/>
</dbReference>
<dbReference type="OrthoDB" id="9997739at2759"/>
<dbReference type="InterPro" id="IPR000408">
    <property type="entry name" value="Reg_chr_condens"/>
</dbReference>
<dbReference type="PANTHER" id="PTHR45982:SF1">
    <property type="entry name" value="REGULATOR OF CHROMOSOME CONDENSATION"/>
    <property type="match status" value="1"/>
</dbReference>
<dbReference type="Gene3D" id="1.25.40.420">
    <property type="match status" value="1"/>
</dbReference>